<name>A0A9P6R0I2_9FUNG</name>
<comment type="function">
    <text evidence="7">Functions as a component of the DNA-binding general transcription factor complex TFIID. Binding of TFIID to a promoter (with or without TATA element) is the initial step in pre-initiation complex (PIC) formation. TFIID plays a key role in the regulation of gene expression by RNA polymerase II through different activities such as transcription activator interaction, core promoter recognition and selectivity, TFIIA and TFIIB interaction, chromatin modification (histone acetylation by TAF1), facilitation of DNA opening and initiation of transcription.</text>
</comment>
<keyword evidence="12" id="KW-1185">Reference proteome</keyword>
<dbReference type="GO" id="GO:0046982">
    <property type="term" value="F:protein heterodimerization activity"/>
    <property type="evidence" value="ECO:0007669"/>
    <property type="project" value="InterPro"/>
</dbReference>
<evidence type="ECO:0000259" key="10">
    <source>
        <dbReference type="Pfam" id="PF05236"/>
    </source>
</evidence>
<evidence type="ECO:0000313" key="11">
    <source>
        <dbReference type="EMBL" id="KAG0303551.1"/>
    </source>
</evidence>
<dbReference type="InterPro" id="IPR007900">
    <property type="entry name" value="TAF4_C"/>
</dbReference>
<feature type="compositionally biased region" description="Low complexity" evidence="9">
    <location>
        <begin position="330"/>
        <end position="353"/>
    </location>
</feature>
<evidence type="ECO:0000313" key="12">
    <source>
        <dbReference type="Proteomes" id="UP000823405"/>
    </source>
</evidence>
<evidence type="ECO:0000256" key="5">
    <source>
        <dbReference type="ARBA" id="ARBA00023163"/>
    </source>
</evidence>
<gene>
    <name evidence="11" type="ORF">BGZ97_001857</name>
</gene>
<dbReference type="GO" id="GO:0006367">
    <property type="term" value="P:transcription initiation at RNA polymerase II promoter"/>
    <property type="evidence" value="ECO:0007669"/>
    <property type="project" value="TreeGrafter"/>
</dbReference>
<protein>
    <recommendedName>
        <fullName evidence="3">Transcription initiation factor TFIID subunit 4</fullName>
    </recommendedName>
    <alternativeName>
        <fullName evidence="8">TBP-associated factor 4</fullName>
    </alternativeName>
</protein>
<reference evidence="11" key="1">
    <citation type="journal article" date="2020" name="Fungal Divers.">
        <title>Resolving the Mortierellaceae phylogeny through synthesis of multi-gene phylogenetics and phylogenomics.</title>
        <authorList>
            <person name="Vandepol N."/>
            <person name="Liber J."/>
            <person name="Desiro A."/>
            <person name="Na H."/>
            <person name="Kennedy M."/>
            <person name="Barry K."/>
            <person name="Grigoriev I.V."/>
            <person name="Miller A.N."/>
            <person name="O'Donnell K."/>
            <person name="Stajich J.E."/>
            <person name="Bonito G."/>
        </authorList>
    </citation>
    <scope>NUCLEOTIDE SEQUENCE</scope>
    <source>
        <strain evidence="11">NVP60</strain>
    </source>
</reference>
<dbReference type="OrthoDB" id="21060at2759"/>
<evidence type="ECO:0000256" key="7">
    <source>
        <dbReference type="ARBA" id="ARBA00025346"/>
    </source>
</evidence>
<comment type="similarity">
    <text evidence="2">Belongs to the TAF4 family.</text>
</comment>
<keyword evidence="5" id="KW-0804">Transcription</keyword>
<dbReference type="GO" id="GO:0005669">
    <property type="term" value="C:transcription factor TFIID complex"/>
    <property type="evidence" value="ECO:0007669"/>
    <property type="project" value="InterPro"/>
</dbReference>
<keyword evidence="4" id="KW-0805">Transcription regulation</keyword>
<dbReference type="GO" id="GO:0003677">
    <property type="term" value="F:DNA binding"/>
    <property type="evidence" value="ECO:0007669"/>
    <property type="project" value="TreeGrafter"/>
</dbReference>
<organism evidence="11 12">
    <name type="scientific">Linnemannia gamsii</name>
    <dbReference type="NCBI Taxonomy" id="64522"/>
    <lineage>
        <taxon>Eukaryota</taxon>
        <taxon>Fungi</taxon>
        <taxon>Fungi incertae sedis</taxon>
        <taxon>Mucoromycota</taxon>
        <taxon>Mortierellomycotina</taxon>
        <taxon>Mortierellomycetes</taxon>
        <taxon>Mortierellales</taxon>
        <taxon>Mortierellaceae</taxon>
        <taxon>Linnemannia</taxon>
    </lineage>
</organism>
<dbReference type="GO" id="GO:0016251">
    <property type="term" value="F:RNA polymerase II general transcription initiation factor activity"/>
    <property type="evidence" value="ECO:0007669"/>
    <property type="project" value="TreeGrafter"/>
</dbReference>
<proteinExistence type="inferred from homology"/>
<feature type="domain" description="Transcription initiation factor TFIID component TAF4 C-terminal" evidence="10">
    <location>
        <begin position="133"/>
        <end position="388"/>
    </location>
</feature>
<dbReference type="PANTHER" id="PTHR15138:SF14">
    <property type="entry name" value="TRANSCRIPTION INITIATION FACTOR TFIID SUBUNIT 4"/>
    <property type="match status" value="1"/>
</dbReference>
<dbReference type="InterPro" id="IPR009072">
    <property type="entry name" value="Histone-fold"/>
</dbReference>
<comment type="subcellular location">
    <subcellularLocation>
        <location evidence="1">Nucleus</location>
    </subcellularLocation>
</comment>
<dbReference type="InterPro" id="IPR045144">
    <property type="entry name" value="TAF4"/>
</dbReference>
<evidence type="ECO:0000256" key="6">
    <source>
        <dbReference type="ARBA" id="ARBA00023242"/>
    </source>
</evidence>
<evidence type="ECO:0000256" key="1">
    <source>
        <dbReference type="ARBA" id="ARBA00004123"/>
    </source>
</evidence>
<evidence type="ECO:0000256" key="9">
    <source>
        <dbReference type="SAM" id="MobiDB-lite"/>
    </source>
</evidence>
<accession>A0A9P6R0I2</accession>
<evidence type="ECO:0000256" key="4">
    <source>
        <dbReference type="ARBA" id="ARBA00023015"/>
    </source>
</evidence>
<feature type="region of interest" description="Disordered" evidence="9">
    <location>
        <begin position="58"/>
        <end position="90"/>
    </location>
</feature>
<dbReference type="Gene3D" id="1.10.20.10">
    <property type="entry name" value="Histone, subunit A"/>
    <property type="match status" value="1"/>
</dbReference>
<evidence type="ECO:0000256" key="2">
    <source>
        <dbReference type="ARBA" id="ARBA00006178"/>
    </source>
</evidence>
<dbReference type="PANTHER" id="PTHR15138">
    <property type="entry name" value="TRANSCRIPTION INITIATION FACTOR TFIID SUBUNIT 4"/>
    <property type="match status" value="1"/>
</dbReference>
<evidence type="ECO:0000256" key="3">
    <source>
        <dbReference type="ARBA" id="ARBA00017306"/>
    </source>
</evidence>
<keyword evidence="6" id="KW-0539">Nucleus</keyword>
<dbReference type="CDD" id="cd08045">
    <property type="entry name" value="HFD_TAF4"/>
    <property type="match status" value="1"/>
</dbReference>
<dbReference type="Proteomes" id="UP000823405">
    <property type="component" value="Unassembled WGS sequence"/>
</dbReference>
<feature type="region of interest" description="Disordered" evidence="9">
    <location>
        <begin position="328"/>
        <end position="353"/>
    </location>
</feature>
<dbReference type="AlphaFoldDB" id="A0A9P6R0I2"/>
<sequence>MASSTLPAIVPPLSFGPSIPSTSFRPALPPTSSLALPPTSLRPNPGATVPATRATTTTGISFSGARGGVEARGTKDNSSKATVRGGGGSESDMMDVMGYVDFDLTGEMSNLFKYSSRAGARHGDNDNGSECGVIEWPSALDFVNENVLVKAVTRIADRHELLKVNEEVVTYLVLATKQRLQVLIERMIHASRHRRRSSLESLSPPPMYGVDHSVFRIRVGQDVKKQLLAIERVEREEELKYKEHVALLQEQRQAAAAVSENPSKKNKKAKKRVRFQVDAKVKKPKVVLTKEETLRFANQTALRFAGNRGRKGTYAWMVGSGGLLKRLQAPDSSGLDDSPVLPSSSSSPMSDRLLGPTRLRSIRHGLCYPLEKVSVKDALFCLEHDCGGEGTGLKVLIKNYIK</sequence>
<dbReference type="Pfam" id="PF05236">
    <property type="entry name" value="TAF4"/>
    <property type="match status" value="1"/>
</dbReference>
<dbReference type="EMBL" id="JAAAIN010001392">
    <property type="protein sequence ID" value="KAG0303551.1"/>
    <property type="molecule type" value="Genomic_DNA"/>
</dbReference>
<comment type="caution">
    <text evidence="11">The sequence shown here is derived from an EMBL/GenBank/DDBJ whole genome shotgun (WGS) entry which is preliminary data.</text>
</comment>
<evidence type="ECO:0000256" key="8">
    <source>
        <dbReference type="ARBA" id="ARBA00031747"/>
    </source>
</evidence>